<dbReference type="Gene3D" id="3.90.1690.10">
    <property type="entry name" value="phage-related protein like domain"/>
    <property type="match status" value="1"/>
</dbReference>
<name>A0A7H2BLW5_9MICC</name>
<accession>A0A7H2BLW5</accession>
<dbReference type="Pfam" id="PF03864">
    <property type="entry name" value="Phage_cap_E"/>
    <property type="match status" value="1"/>
</dbReference>
<dbReference type="AlphaFoldDB" id="A0A7H2BLW5"/>
<dbReference type="RefSeq" id="WP_145176251.1">
    <property type="nucleotide sequence ID" value="NZ_CP061538.1"/>
</dbReference>
<keyword evidence="2" id="KW-1185">Reference proteome</keyword>
<sequence>MEFNNSDFGTARELTDYARTILENVRSAQDAAGQFTLANVLPDNTVDDIDYETIVGGNQLGTTAEYRAYDAESPIMEDEGQIVMRGQLPPISIKIPSGEYKQLKQRDQVVAGQMDDAAKLAKAIVNRAEFARAQVLEEGKITLRENGLFLDVDYGRKAEHTQTAANLWSTAEADPFADLVNWMNVYSQTNGVYAGEVLVSQKVLNTLLANEKFATAVYGANAGRSYVAIADMQSYLAAHGLPNIRVYGANAPVAGNLRKPFLSENKITFVPGDNGFVGQTLWGTTAEARQPKYNIDRTEQPGIVVGSYIKEDPLTLWTKASAIMLPVVSNPNATFTATVL</sequence>
<evidence type="ECO:0000313" key="1">
    <source>
        <dbReference type="EMBL" id="QNV40661.1"/>
    </source>
</evidence>
<dbReference type="InterPro" id="IPR005564">
    <property type="entry name" value="Major_capsid_GpE"/>
</dbReference>
<dbReference type="Proteomes" id="UP000516421">
    <property type="component" value="Chromosome"/>
</dbReference>
<dbReference type="InterPro" id="IPR053738">
    <property type="entry name" value="Lambda_capsid_assembly"/>
</dbReference>
<reference evidence="1 2" key="1">
    <citation type="submission" date="2020-09" db="EMBL/GenBank/DDBJ databases">
        <title>Investigation of environmental microbe.</title>
        <authorList>
            <person name="Ou Y."/>
            <person name="Kang Q."/>
        </authorList>
    </citation>
    <scope>NUCLEOTIDE SEQUENCE [LARGE SCALE GENOMIC DNA]</scope>
    <source>
        <strain evidence="1 2">KJZ-9</strain>
    </source>
</reference>
<gene>
    <name evidence="1" type="ORF">IDM48_04465</name>
</gene>
<evidence type="ECO:0000313" key="2">
    <source>
        <dbReference type="Proteomes" id="UP000516421"/>
    </source>
</evidence>
<dbReference type="KEGG" id="rama:IDM48_04465"/>
<dbReference type="EMBL" id="CP061538">
    <property type="protein sequence ID" value="QNV40661.1"/>
    <property type="molecule type" value="Genomic_DNA"/>
</dbReference>
<protein>
    <submittedName>
        <fullName evidence="1">Major capsid protein</fullName>
    </submittedName>
</protein>
<proteinExistence type="predicted"/>
<organism evidence="1 2">
    <name type="scientific">Rothia amarae</name>
    <dbReference type="NCBI Taxonomy" id="169480"/>
    <lineage>
        <taxon>Bacteria</taxon>
        <taxon>Bacillati</taxon>
        <taxon>Actinomycetota</taxon>
        <taxon>Actinomycetes</taxon>
        <taxon>Micrococcales</taxon>
        <taxon>Micrococcaceae</taxon>
        <taxon>Rothia</taxon>
    </lineage>
</organism>